<sequence length="95" mass="10499">MKNYILSIAAFICAVGVFIYAVNAVSQRSDTEGAKALQQAIQRASVQCYAIEGRYPASVDYLVENYGVQIDKDKYAVFYEGFASNVMPDITVSRL</sequence>
<keyword evidence="2" id="KW-1185">Reference proteome</keyword>
<dbReference type="EMBL" id="CP047591">
    <property type="protein sequence ID" value="QHI71832.1"/>
    <property type="molecule type" value="Genomic_DNA"/>
</dbReference>
<dbReference type="RefSeq" id="WP_162361606.1">
    <property type="nucleotide sequence ID" value="NZ_CP047591.1"/>
</dbReference>
<dbReference type="AlphaFoldDB" id="A0A6P1MCT1"/>
<reference evidence="1 2" key="1">
    <citation type="submission" date="2020-01" db="EMBL/GenBank/DDBJ databases">
        <title>Genomic analysis of Aminipila sp. CBA3637.</title>
        <authorList>
            <person name="Kim Y.B."/>
            <person name="Roh S.W."/>
        </authorList>
    </citation>
    <scope>NUCLEOTIDE SEQUENCE [LARGE SCALE GENOMIC DNA]</scope>
    <source>
        <strain evidence="1 2">CBA3637</strain>
    </source>
</reference>
<proteinExistence type="predicted"/>
<evidence type="ECO:0000313" key="2">
    <source>
        <dbReference type="Proteomes" id="UP000463883"/>
    </source>
</evidence>
<organism evidence="1 2">
    <name type="scientific">Aminipila terrae</name>
    <dbReference type="NCBI Taxonomy" id="2697030"/>
    <lineage>
        <taxon>Bacteria</taxon>
        <taxon>Bacillati</taxon>
        <taxon>Bacillota</taxon>
        <taxon>Clostridia</taxon>
        <taxon>Peptostreptococcales</taxon>
        <taxon>Anaerovoracaceae</taxon>
        <taxon>Aminipila</taxon>
    </lineage>
</organism>
<protein>
    <submittedName>
        <fullName evidence="1">Uncharacterized protein</fullName>
    </submittedName>
</protein>
<gene>
    <name evidence="1" type="ORF">Ami3637_05005</name>
</gene>
<dbReference type="KEGG" id="amic:Ami3637_05005"/>
<name>A0A6P1MCT1_9FIRM</name>
<accession>A0A6P1MCT1</accession>
<dbReference type="Proteomes" id="UP000463883">
    <property type="component" value="Chromosome"/>
</dbReference>
<evidence type="ECO:0000313" key="1">
    <source>
        <dbReference type="EMBL" id="QHI71832.1"/>
    </source>
</evidence>